<reference evidence="1" key="1">
    <citation type="submission" date="2023-10" db="EMBL/GenBank/DDBJ databases">
        <authorList>
            <person name="Chen Y."/>
            <person name="Shah S."/>
            <person name="Dougan E. K."/>
            <person name="Thang M."/>
            <person name="Chan C."/>
        </authorList>
    </citation>
    <scope>NUCLEOTIDE SEQUENCE [LARGE SCALE GENOMIC DNA]</scope>
</reference>
<keyword evidence="2" id="KW-1185">Reference proteome</keyword>
<protein>
    <submittedName>
        <fullName evidence="1">Uncharacterized protein</fullName>
    </submittedName>
</protein>
<accession>A0ABN9RVT2</accession>
<comment type="caution">
    <text evidence="1">The sequence shown here is derived from an EMBL/GenBank/DDBJ whole genome shotgun (WGS) entry which is preliminary data.</text>
</comment>
<name>A0ABN9RVT2_9DINO</name>
<evidence type="ECO:0000313" key="1">
    <source>
        <dbReference type="EMBL" id="CAK0823464.1"/>
    </source>
</evidence>
<proteinExistence type="predicted"/>
<dbReference type="Proteomes" id="UP001189429">
    <property type="component" value="Unassembled WGS sequence"/>
</dbReference>
<organism evidence="1 2">
    <name type="scientific">Prorocentrum cordatum</name>
    <dbReference type="NCBI Taxonomy" id="2364126"/>
    <lineage>
        <taxon>Eukaryota</taxon>
        <taxon>Sar</taxon>
        <taxon>Alveolata</taxon>
        <taxon>Dinophyceae</taxon>
        <taxon>Prorocentrales</taxon>
        <taxon>Prorocentraceae</taxon>
        <taxon>Prorocentrum</taxon>
    </lineage>
</organism>
<feature type="non-terminal residue" evidence="1">
    <location>
        <position position="1"/>
    </location>
</feature>
<gene>
    <name evidence="1" type="ORF">PCOR1329_LOCUS24164</name>
</gene>
<sequence>FTSVVMGKRAGESLADQRAKLAKRQAQLDILESKKKLNRILGNNAHLHEVLLKHCHNLGYHEDADAGATLAEHQAAPRKKAPLAISDAVPIEPAVGLVGQAPAPQKEECATWAKSPTEFLLKRLAACEPVLCAPMAMRAMIPPGKRQRVKSELLKLFEFNTGRDPNGDISEDLQDEAMMDSGLEEDTSRRGHRMARMPLPPDYNKHGVYLWDPKTSTVKHRFTHEEVGLDQKTIDAMGNVSKATIYSNWSEINACLK</sequence>
<dbReference type="EMBL" id="CAUYUJ010008282">
    <property type="protein sequence ID" value="CAK0823464.1"/>
    <property type="molecule type" value="Genomic_DNA"/>
</dbReference>
<evidence type="ECO:0000313" key="2">
    <source>
        <dbReference type="Proteomes" id="UP001189429"/>
    </source>
</evidence>
<feature type="non-terminal residue" evidence="1">
    <location>
        <position position="257"/>
    </location>
</feature>